<sequence length="211" mass="22452">MGSQGIFPENFTWVWTFLLLSLFPNTVKTQIQGCSFLGLDLNQCLDQGKNSISIDSCCSVLNQAVQAGFYCLCSLLASSGPLSSIPLLLPLSNCFISAPPLTQCRALVPIKQPPAIPSLPVLLPPDISEDPPQPSAPNNFSLQPPPQEAQVPLNSTPDTNSTIVAMQPSLGHDAAPNLTVFRSGCLISNGQKTKNSLQSRLSLVVTLLAII</sequence>
<reference evidence="4" key="2">
    <citation type="journal article" date="2018" name="BMC Genomics">
        <title>A manually annotated Actinidia chinensis var. chinensis (kiwifruit) genome highlights the challenges associated with draft genomes and gene prediction in plants.</title>
        <authorList>
            <person name="Pilkington S.M."/>
            <person name="Crowhurst R."/>
            <person name="Hilario E."/>
            <person name="Nardozza S."/>
            <person name="Fraser L."/>
            <person name="Peng Y."/>
            <person name="Gunaseelan K."/>
            <person name="Simpson R."/>
            <person name="Tahir J."/>
            <person name="Deroles S.C."/>
            <person name="Templeton K."/>
            <person name="Luo Z."/>
            <person name="Davy M."/>
            <person name="Cheng C."/>
            <person name="McNeilage M."/>
            <person name="Scaglione D."/>
            <person name="Liu Y."/>
            <person name="Zhang Q."/>
            <person name="Datson P."/>
            <person name="De Silva N."/>
            <person name="Gardiner S.E."/>
            <person name="Bassett H."/>
            <person name="Chagne D."/>
            <person name="McCallum J."/>
            <person name="Dzierzon H."/>
            <person name="Deng C."/>
            <person name="Wang Y.Y."/>
            <person name="Barron L."/>
            <person name="Manako K."/>
            <person name="Bowen J."/>
            <person name="Foster T.M."/>
            <person name="Erridge Z.A."/>
            <person name="Tiffin H."/>
            <person name="Waite C.N."/>
            <person name="Davies K.M."/>
            <person name="Grierson E.P."/>
            <person name="Laing W.A."/>
            <person name="Kirk R."/>
            <person name="Chen X."/>
            <person name="Wood M."/>
            <person name="Montefiori M."/>
            <person name="Brummell D.A."/>
            <person name="Schwinn K.E."/>
            <person name="Catanach A."/>
            <person name="Fullerton C."/>
            <person name="Li D."/>
            <person name="Meiyalaghan S."/>
            <person name="Nieuwenhuizen N."/>
            <person name="Read N."/>
            <person name="Prakash R."/>
            <person name="Hunter D."/>
            <person name="Zhang H."/>
            <person name="McKenzie M."/>
            <person name="Knabel M."/>
            <person name="Harris A."/>
            <person name="Allan A.C."/>
            <person name="Gleave A."/>
            <person name="Chen A."/>
            <person name="Janssen B.J."/>
            <person name="Plunkett B."/>
            <person name="Ampomah-Dwamena C."/>
            <person name="Voogd C."/>
            <person name="Leif D."/>
            <person name="Lafferty D."/>
            <person name="Souleyre E.J.F."/>
            <person name="Varkonyi-Gasic E."/>
            <person name="Gambi F."/>
            <person name="Hanley J."/>
            <person name="Yao J.L."/>
            <person name="Cheung J."/>
            <person name="David K.M."/>
            <person name="Warren B."/>
            <person name="Marsh K."/>
            <person name="Snowden K.C."/>
            <person name="Lin-Wang K."/>
            <person name="Brian L."/>
            <person name="Martinez-Sanchez M."/>
            <person name="Wang M."/>
            <person name="Ileperuma N."/>
            <person name="Macnee N."/>
            <person name="Campin R."/>
            <person name="McAtee P."/>
            <person name="Drummond R.S.M."/>
            <person name="Espley R.V."/>
            <person name="Ireland H.S."/>
            <person name="Wu R."/>
            <person name="Atkinson R.G."/>
            <person name="Karunairetnam S."/>
            <person name="Bulley S."/>
            <person name="Chunkath S."/>
            <person name="Hanley Z."/>
            <person name="Storey R."/>
            <person name="Thrimawithana A.H."/>
            <person name="Thomson S."/>
            <person name="David C."/>
            <person name="Testolin R."/>
            <person name="Huang H."/>
            <person name="Hellens R.P."/>
            <person name="Schaffer R.J."/>
        </authorList>
    </citation>
    <scope>NUCLEOTIDE SEQUENCE [LARGE SCALE GENOMIC DNA]</scope>
    <source>
        <strain evidence="4">cv. Red5</strain>
    </source>
</reference>
<dbReference type="InParanoid" id="A0A2R6P500"/>
<proteinExistence type="predicted"/>
<evidence type="ECO:0000313" key="3">
    <source>
        <dbReference type="EMBL" id="PSR85348.1"/>
    </source>
</evidence>
<dbReference type="OrthoDB" id="1751806at2759"/>
<feature type="region of interest" description="Disordered" evidence="1">
    <location>
        <begin position="126"/>
        <end position="158"/>
    </location>
</feature>
<evidence type="ECO:0000256" key="1">
    <source>
        <dbReference type="SAM" id="MobiDB-lite"/>
    </source>
</evidence>
<keyword evidence="2" id="KW-0732">Signal</keyword>
<accession>A0A2R6P500</accession>
<dbReference type="AlphaFoldDB" id="A0A2R6P500"/>
<evidence type="ECO:0000256" key="2">
    <source>
        <dbReference type="SAM" id="SignalP"/>
    </source>
</evidence>
<feature type="signal peptide" evidence="2">
    <location>
        <begin position="1"/>
        <end position="29"/>
    </location>
</feature>
<dbReference type="EMBL" id="NKQK01000029">
    <property type="protein sequence ID" value="PSR85348.1"/>
    <property type="molecule type" value="Genomic_DNA"/>
</dbReference>
<evidence type="ECO:0000313" key="4">
    <source>
        <dbReference type="Proteomes" id="UP000241394"/>
    </source>
</evidence>
<feature type="chain" id="PRO_5015359146" evidence="2">
    <location>
        <begin position="30"/>
        <end position="211"/>
    </location>
</feature>
<comment type="caution">
    <text evidence="3">The sequence shown here is derived from an EMBL/GenBank/DDBJ whole genome shotgun (WGS) entry which is preliminary data.</text>
</comment>
<dbReference type="Proteomes" id="UP000241394">
    <property type="component" value="Chromosome LG29"/>
</dbReference>
<name>A0A2R6P500_ACTCC</name>
<protein>
    <submittedName>
        <fullName evidence="3">Large tegument protein like</fullName>
    </submittedName>
</protein>
<dbReference type="OMA" id="NCYISAP"/>
<reference evidence="3 4" key="1">
    <citation type="submission" date="2017-07" db="EMBL/GenBank/DDBJ databases">
        <title>An improved, manually edited Actinidia chinensis var. chinensis (kiwifruit) genome highlights the challenges associated with draft genomes and gene prediction in plants.</title>
        <authorList>
            <person name="Pilkington S."/>
            <person name="Crowhurst R."/>
            <person name="Hilario E."/>
            <person name="Nardozza S."/>
            <person name="Fraser L."/>
            <person name="Peng Y."/>
            <person name="Gunaseelan K."/>
            <person name="Simpson R."/>
            <person name="Tahir J."/>
            <person name="Deroles S."/>
            <person name="Templeton K."/>
            <person name="Luo Z."/>
            <person name="Davy M."/>
            <person name="Cheng C."/>
            <person name="Mcneilage M."/>
            <person name="Scaglione D."/>
            <person name="Liu Y."/>
            <person name="Zhang Q."/>
            <person name="Datson P."/>
            <person name="De Silva N."/>
            <person name="Gardiner S."/>
            <person name="Bassett H."/>
            <person name="Chagne D."/>
            <person name="Mccallum J."/>
            <person name="Dzierzon H."/>
            <person name="Deng C."/>
            <person name="Wang Y.-Y."/>
            <person name="Barron N."/>
            <person name="Manako K."/>
            <person name="Bowen J."/>
            <person name="Foster T."/>
            <person name="Erridge Z."/>
            <person name="Tiffin H."/>
            <person name="Waite C."/>
            <person name="Davies K."/>
            <person name="Grierson E."/>
            <person name="Laing W."/>
            <person name="Kirk R."/>
            <person name="Chen X."/>
            <person name="Wood M."/>
            <person name="Montefiori M."/>
            <person name="Brummell D."/>
            <person name="Schwinn K."/>
            <person name="Catanach A."/>
            <person name="Fullerton C."/>
            <person name="Li D."/>
            <person name="Meiyalaghan S."/>
            <person name="Nieuwenhuizen N."/>
            <person name="Read N."/>
            <person name="Prakash R."/>
            <person name="Hunter D."/>
            <person name="Zhang H."/>
            <person name="Mckenzie M."/>
            <person name="Knabel M."/>
            <person name="Harris A."/>
            <person name="Allan A."/>
            <person name="Chen A."/>
            <person name="Janssen B."/>
            <person name="Plunkett B."/>
            <person name="Dwamena C."/>
            <person name="Voogd C."/>
            <person name="Leif D."/>
            <person name="Lafferty D."/>
            <person name="Souleyre E."/>
            <person name="Varkonyi-Gasic E."/>
            <person name="Gambi F."/>
            <person name="Hanley J."/>
            <person name="Yao J.-L."/>
            <person name="Cheung J."/>
            <person name="David K."/>
            <person name="Warren B."/>
            <person name="Marsh K."/>
            <person name="Snowden K."/>
            <person name="Lin-Wang K."/>
            <person name="Brian L."/>
            <person name="Martinez-Sanchez M."/>
            <person name="Wang M."/>
            <person name="Ileperuma N."/>
            <person name="Macnee N."/>
            <person name="Campin R."/>
            <person name="Mcatee P."/>
            <person name="Drummond R."/>
            <person name="Espley R."/>
            <person name="Ireland H."/>
            <person name="Wu R."/>
            <person name="Atkinson R."/>
            <person name="Karunairetnam S."/>
            <person name="Bulley S."/>
            <person name="Chunkath S."/>
            <person name="Hanley Z."/>
            <person name="Storey R."/>
            <person name="Thrimawithana A."/>
            <person name="Thomson S."/>
            <person name="David C."/>
            <person name="Testolin R."/>
        </authorList>
    </citation>
    <scope>NUCLEOTIDE SEQUENCE [LARGE SCALE GENOMIC DNA]</scope>
    <source>
        <strain evidence="4">cv. Red5</strain>
        <tissue evidence="3">Young leaf</tissue>
    </source>
</reference>
<organism evidence="3 4">
    <name type="scientific">Actinidia chinensis var. chinensis</name>
    <name type="common">Chinese soft-hair kiwi</name>
    <dbReference type="NCBI Taxonomy" id="1590841"/>
    <lineage>
        <taxon>Eukaryota</taxon>
        <taxon>Viridiplantae</taxon>
        <taxon>Streptophyta</taxon>
        <taxon>Embryophyta</taxon>
        <taxon>Tracheophyta</taxon>
        <taxon>Spermatophyta</taxon>
        <taxon>Magnoliopsida</taxon>
        <taxon>eudicotyledons</taxon>
        <taxon>Gunneridae</taxon>
        <taxon>Pentapetalae</taxon>
        <taxon>asterids</taxon>
        <taxon>Ericales</taxon>
        <taxon>Actinidiaceae</taxon>
        <taxon>Actinidia</taxon>
    </lineage>
</organism>
<dbReference type="Gramene" id="PSR85348">
    <property type="protein sequence ID" value="PSR85348"/>
    <property type="gene ID" value="CEY00_Acc33338"/>
</dbReference>
<gene>
    <name evidence="3" type="ORF">CEY00_Acc33338</name>
</gene>
<keyword evidence="4" id="KW-1185">Reference proteome</keyword>